<dbReference type="SMART" id="SM00530">
    <property type="entry name" value="HTH_XRE"/>
    <property type="match status" value="1"/>
</dbReference>
<evidence type="ECO:0000313" key="3">
    <source>
        <dbReference type="Proteomes" id="UP000288789"/>
    </source>
</evidence>
<dbReference type="Gene3D" id="1.10.260.40">
    <property type="entry name" value="lambda repressor-like DNA-binding domains"/>
    <property type="match status" value="1"/>
</dbReference>
<dbReference type="PROSITE" id="PS50943">
    <property type="entry name" value="HTH_CROC1"/>
    <property type="match status" value="1"/>
</dbReference>
<reference evidence="2 3" key="1">
    <citation type="submission" date="2018-12" db="EMBL/GenBank/DDBJ databases">
        <authorList>
            <person name="Li A."/>
            <person name="Zhang M."/>
            <person name="Zhu H."/>
        </authorList>
    </citation>
    <scope>NUCLEOTIDE SEQUENCE [LARGE SCALE GENOMIC DNA]</scope>
    <source>
        <strain evidence="2 3">R04H25</strain>
    </source>
</reference>
<dbReference type="EMBL" id="RSFE01000010">
    <property type="protein sequence ID" value="RWU08867.1"/>
    <property type="molecule type" value="Genomic_DNA"/>
</dbReference>
<dbReference type="GO" id="GO:0003677">
    <property type="term" value="F:DNA binding"/>
    <property type="evidence" value="ECO:0007669"/>
    <property type="project" value="InterPro"/>
</dbReference>
<feature type="domain" description="HTH cro/C1-type" evidence="1">
    <location>
        <begin position="11"/>
        <end position="69"/>
    </location>
</feature>
<proteinExistence type="predicted"/>
<dbReference type="InterPro" id="IPR001387">
    <property type="entry name" value="Cro/C1-type_HTH"/>
</dbReference>
<gene>
    <name evidence="2" type="ORF">EGC76_11005</name>
</gene>
<name>A0A443YXW7_9GAMM</name>
<dbReference type="CDD" id="cd00093">
    <property type="entry name" value="HTH_XRE"/>
    <property type="match status" value="1"/>
</dbReference>
<dbReference type="OrthoDB" id="6006530at2"/>
<dbReference type="AlphaFoldDB" id="A0A443YXW7"/>
<evidence type="ECO:0000259" key="1">
    <source>
        <dbReference type="PROSITE" id="PS50943"/>
    </source>
</evidence>
<dbReference type="Proteomes" id="UP000288789">
    <property type="component" value="Unassembled WGS sequence"/>
</dbReference>
<sequence>MHAMNPFAKRLQEARLSAKLSQRELGIRIGFEPSSASSRMNHYERGRHVPDYTIVKLIAEVLEVPPWYFFCDSDEEAIRLIKLARLSEHQVSKIDKLLDELVD</sequence>
<comment type="caution">
    <text evidence="2">The sequence shown here is derived from an EMBL/GenBank/DDBJ whole genome shotgun (WGS) entry which is preliminary data.</text>
</comment>
<accession>A0A443YXW7</accession>
<dbReference type="Pfam" id="PF13560">
    <property type="entry name" value="HTH_31"/>
    <property type="match status" value="1"/>
</dbReference>
<dbReference type="SUPFAM" id="SSF47413">
    <property type="entry name" value="lambda repressor-like DNA-binding domains"/>
    <property type="match status" value="1"/>
</dbReference>
<keyword evidence="3" id="KW-1185">Reference proteome</keyword>
<evidence type="ECO:0000313" key="2">
    <source>
        <dbReference type="EMBL" id="RWU08867.1"/>
    </source>
</evidence>
<dbReference type="InterPro" id="IPR010982">
    <property type="entry name" value="Lambda_DNA-bd_dom_sf"/>
</dbReference>
<organism evidence="2 3">
    <name type="scientific">Pseudidiomarina gelatinasegens</name>
    <dbReference type="NCBI Taxonomy" id="2487740"/>
    <lineage>
        <taxon>Bacteria</taxon>
        <taxon>Pseudomonadati</taxon>
        <taxon>Pseudomonadota</taxon>
        <taxon>Gammaproteobacteria</taxon>
        <taxon>Alteromonadales</taxon>
        <taxon>Idiomarinaceae</taxon>
        <taxon>Pseudidiomarina</taxon>
    </lineage>
</organism>
<protein>
    <submittedName>
        <fullName evidence="2">XRE family transcriptional regulator</fullName>
    </submittedName>
</protein>